<sequence length="121" mass="13749">MSRLLLRFALLGMLLMPLAARADTRTEKAEVEGHLEIDVGHEPLSPLWVEIYDADDQLIASWQVTWEEGLKLVAGQAPLWTEFDTLEGWSSFAAWMPEPGVYRVVVTSPEEVWTLRLYTSC</sequence>
<reference evidence="2 3" key="1">
    <citation type="submission" date="2023-12" db="EMBL/GenBank/DDBJ databases">
        <title>Description of an unclassified Opitutus bacterium of Verrucomicrobiota.</title>
        <authorList>
            <person name="Zhang D.-F."/>
        </authorList>
    </citation>
    <scope>NUCLEOTIDE SEQUENCE [LARGE SCALE GENOMIC DNA]</scope>
    <source>
        <strain evidence="2 3">WL0086</strain>
    </source>
</reference>
<evidence type="ECO:0000313" key="2">
    <source>
        <dbReference type="EMBL" id="WRQ89936.1"/>
    </source>
</evidence>
<evidence type="ECO:0000256" key="1">
    <source>
        <dbReference type="SAM" id="SignalP"/>
    </source>
</evidence>
<gene>
    <name evidence="2" type="ORF">K1X11_011005</name>
</gene>
<evidence type="ECO:0008006" key="4">
    <source>
        <dbReference type="Google" id="ProtNLM"/>
    </source>
</evidence>
<evidence type="ECO:0000313" key="3">
    <source>
        <dbReference type="Proteomes" id="UP000738431"/>
    </source>
</evidence>
<feature type="signal peptide" evidence="1">
    <location>
        <begin position="1"/>
        <end position="22"/>
    </location>
</feature>
<organism evidence="2 3">
    <name type="scientific">Actomonas aquatica</name>
    <dbReference type="NCBI Taxonomy" id="2866162"/>
    <lineage>
        <taxon>Bacteria</taxon>
        <taxon>Pseudomonadati</taxon>
        <taxon>Verrucomicrobiota</taxon>
        <taxon>Opitutia</taxon>
        <taxon>Opitutales</taxon>
        <taxon>Opitutaceae</taxon>
        <taxon>Actomonas</taxon>
    </lineage>
</organism>
<keyword evidence="3" id="KW-1185">Reference proteome</keyword>
<accession>A0ABZ1CE22</accession>
<dbReference type="EMBL" id="CP139781">
    <property type="protein sequence ID" value="WRQ89936.1"/>
    <property type="molecule type" value="Genomic_DNA"/>
</dbReference>
<keyword evidence="1" id="KW-0732">Signal</keyword>
<protein>
    <recommendedName>
        <fullName evidence="4">DUF2914 domain-containing protein</fullName>
    </recommendedName>
</protein>
<dbReference type="Proteomes" id="UP000738431">
    <property type="component" value="Chromosome"/>
</dbReference>
<proteinExistence type="predicted"/>
<dbReference type="RefSeq" id="WP_221033196.1">
    <property type="nucleotide sequence ID" value="NZ_CP139781.1"/>
</dbReference>
<feature type="chain" id="PRO_5046174018" description="DUF2914 domain-containing protein" evidence="1">
    <location>
        <begin position="23"/>
        <end position="121"/>
    </location>
</feature>
<name>A0ABZ1CE22_9BACT</name>